<feature type="active site" description="Charge relay system" evidence="5">
    <location>
        <position position="422"/>
    </location>
</feature>
<dbReference type="PROSITE" id="PS51318">
    <property type="entry name" value="TAT"/>
    <property type="match status" value="1"/>
</dbReference>
<evidence type="ECO:0000256" key="3">
    <source>
        <dbReference type="ARBA" id="ARBA00022801"/>
    </source>
</evidence>
<dbReference type="InterPro" id="IPR024361">
    <property type="entry name" value="BACON"/>
</dbReference>
<dbReference type="Gene3D" id="3.40.50.200">
    <property type="entry name" value="Peptidase S8/S53 domain"/>
    <property type="match status" value="1"/>
</dbReference>
<dbReference type="Gene3D" id="2.60.40.1120">
    <property type="entry name" value="Carboxypeptidase-like, regulatory domain"/>
    <property type="match status" value="3"/>
</dbReference>
<name>A0A7M4DI30_9MICO</name>
<dbReference type="PANTHER" id="PTHR43399">
    <property type="entry name" value="SUBTILISIN-RELATED"/>
    <property type="match status" value="1"/>
</dbReference>
<dbReference type="Pfam" id="PF19190">
    <property type="entry name" value="BACON_2"/>
    <property type="match status" value="1"/>
</dbReference>
<evidence type="ECO:0000256" key="6">
    <source>
        <dbReference type="SAM" id="MobiDB-lite"/>
    </source>
</evidence>
<keyword evidence="10" id="KW-1185">Reference proteome</keyword>
<dbReference type="SUPFAM" id="SSF49464">
    <property type="entry name" value="Carboxypeptidase regulatory domain-like"/>
    <property type="match status" value="1"/>
</dbReference>
<evidence type="ECO:0000256" key="2">
    <source>
        <dbReference type="ARBA" id="ARBA00022670"/>
    </source>
</evidence>
<sequence>MRTPLMFARRLVVAASAAAAMVATMAVAIIPAAAEPTTPAVPATADEKFTDEAMSTLSAADSADFWIRFADRADLSAAAATADWDARGVAVHDALVQTAEAAQAGVVAELTAAGATFETHWISNAILVQGGSLDLARQAASSSDVLEIRQTTTYPAEEPVAGPTVETSSMGRNVLEWGISAINADDVWAEYGVTGEGITVANIDSGVQGDHPALAAQYRGLQADGTVVDDYNWFDVAGACDGSPCDTDGHGTHTMGTMIGTDGGANQIGVAPGADWIAANGCSTCADADLIASGEWVIAPTDAAGENADPTKRPHIVNNSWGSRNPSNDPFMEDVIAAWEAAGIFGTWSNGNSGPSCSTSGSPGSRTLTYSVGAFDSGGNIASFSARGPGQDGTIKPNIAAPGANVRSSVPGNAYGTASGTSMAAPHLAGAIALLWSAAPSLIGDIAGTQALLDATATDVDDTTCGGTAEDNNVWGEGRLDALALVQAAPTAEAGTLTGTVTNSDGGPIAGATVTVTGENERVLTTDENGAFTGTFVAGAYTVTATAFGYGSATADVTVVAEETVGVDLVLEAATSFAVSGTVTHEADGAPVAGATVAFTGAPIEPVTTGADGTYAVAVVPAGTYTVTITGDRCSAPFSTELVVDGDETLDAALVGLQDDYGYFCSVVTDGYRQGDTLLALTGDDAAVAVELPFAFPFYGGSYSTAYVATNGHVNFLAAVTAYANAALPTAAAPNAAVYGFWDDLTFGNGGTAYTASTTIDGEDAFVIEYRDVSPYSSTDTVSFSITLFAGGDVEIGYGPASNAENPRLLGNSATVGIENESGTIASQYSFNEAVLATGSSVRYELPPNGTVFGNVTDFNDGLAVAGATVTATPDDGGEPRTVSTDANGDYNLLLFFGAYTVDIEAPGYTTRTRDVVINVDGERNRFSPELKTGIATVAPPSYSWTLTEGQTRTADLTISNSGSAPLAYTIGELPRAVNEAAAVPALSTAALDAAVVPAGNTSLAQVNSAFAELEEAAAQTDPNARTALGLYTDDQRDQLAAPVTPDAAGDILAQWDSNLSGVAWGVGYTGDVWISDAEEIVNQQYSTAGAPGSQFPANWGGTWSGDLAQDSTTGDLCQVNVGGDNGIHCFEEATGAATTTLTGSPWSSVSQRGLAYNAAEDVFYIGGWNEGIIYTVAGTTHATPGETLAECTPEDPSIAGIAYNPTSNTIWYVNSALVTSFFQISPEDCSTITTVAYPVAGEGPGSGLDLDATGALWTANQLTGEVYLVDVGDPNVTDVPWLTVTPAEGTVRAGRSATLDVTVDTTGLAPGVYGANILVQTNAGRVPTITVPVTLIVSAYQVGVNAGGGAYTDAGEFAWSADQPLSAGDWGWTGQRTETEATDLAIGGTTEDTLFQTRRTGIFSYVFTDAPAGTYAIDLGFAEFDSDYPERDRLFDVLVNGEYALVAVDVAEEAGGLWADQHTVIVEHEGGDLVVELANRRSYEYPILNTLAVTERGDL</sequence>
<dbReference type="SUPFAM" id="SSF63825">
    <property type="entry name" value="YWTD domain"/>
    <property type="match status" value="1"/>
</dbReference>
<dbReference type="PRINTS" id="PR00723">
    <property type="entry name" value="SUBTILISIN"/>
</dbReference>
<evidence type="ECO:0000313" key="9">
    <source>
        <dbReference type="EMBL" id="VZO36594.1"/>
    </source>
</evidence>
<dbReference type="InterPro" id="IPR036852">
    <property type="entry name" value="Peptidase_S8/S53_dom_sf"/>
</dbReference>
<dbReference type="InterPro" id="IPR015500">
    <property type="entry name" value="Peptidase_S8_subtilisin-rel"/>
</dbReference>
<dbReference type="EC" id="3.4.21.-" evidence="9"/>
<dbReference type="GO" id="GO:0004252">
    <property type="term" value="F:serine-type endopeptidase activity"/>
    <property type="evidence" value="ECO:0007669"/>
    <property type="project" value="UniProtKB-UniRule"/>
</dbReference>
<keyword evidence="4 5" id="KW-0720">Serine protease</keyword>
<dbReference type="Gene3D" id="2.60.120.430">
    <property type="entry name" value="Galactose-binding lectin"/>
    <property type="match status" value="1"/>
</dbReference>
<dbReference type="PANTHER" id="PTHR43399:SF4">
    <property type="entry name" value="CELL WALL-ASSOCIATED PROTEASE"/>
    <property type="match status" value="1"/>
</dbReference>
<dbReference type="InterPro" id="IPR006311">
    <property type="entry name" value="TAT_signal"/>
</dbReference>
<keyword evidence="3 5" id="KW-0378">Hydrolase</keyword>
<feature type="domain" description="Big-1" evidence="8">
    <location>
        <begin position="481"/>
        <end position="560"/>
    </location>
</feature>
<feature type="active site" description="Charge relay system" evidence="5">
    <location>
        <position position="250"/>
    </location>
</feature>
<evidence type="ECO:0000256" key="7">
    <source>
        <dbReference type="SAM" id="SignalP"/>
    </source>
</evidence>
<reference evidence="9 10" key="1">
    <citation type="submission" date="2019-11" db="EMBL/GenBank/DDBJ databases">
        <authorList>
            <person name="Criscuolo A."/>
        </authorList>
    </citation>
    <scope>NUCLEOTIDE SEQUENCE [LARGE SCALE GENOMIC DNA]</scope>
    <source>
        <strain evidence="9">CIP111667</strain>
    </source>
</reference>
<dbReference type="Pfam" id="PF00082">
    <property type="entry name" value="Peptidase_S8"/>
    <property type="match status" value="1"/>
</dbReference>
<dbReference type="InterPro" id="IPR003344">
    <property type="entry name" value="Big_1_dom"/>
</dbReference>
<proteinExistence type="inferred from homology"/>
<feature type="signal peptide" evidence="7">
    <location>
        <begin position="1"/>
        <end position="28"/>
    </location>
</feature>
<evidence type="ECO:0000313" key="10">
    <source>
        <dbReference type="Proteomes" id="UP000419743"/>
    </source>
</evidence>
<feature type="chain" id="PRO_5029826919" evidence="7">
    <location>
        <begin position="29"/>
        <end position="1500"/>
    </location>
</feature>
<dbReference type="InterPro" id="IPR000209">
    <property type="entry name" value="Peptidase_S8/S53_dom"/>
</dbReference>
<dbReference type="InterPro" id="IPR013784">
    <property type="entry name" value="Carb-bd-like_fold"/>
</dbReference>
<dbReference type="InterPro" id="IPR051048">
    <property type="entry name" value="Peptidase_S8/S53_subtilisin"/>
</dbReference>
<gene>
    <name evidence="9" type="primary">bpr</name>
    <name evidence="9" type="ORF">HALOF300_01781</name>
</gene>
<dbReference type="Proteomes" id="UP000419743">
    <property type="component" value="Unassembled WGS sequence"/>
</dbReference>
<dbReference type="RefSeq" id="WP_156740595.1">
    <property type="nucleotide sequence ID" value="NZ_CACRYJ010000025.1"/>
</dbReference>
<protein>
    <submittedName>
        <fullName evidence="9">Bacillopeptidase F</fullName>
        <ecNumber evidence="9">3.4.21.-</ecNumber>
    </submittedName>
</protein>
<evidence type="ECO:0000256" key="1">
    <source>
        <dbReference type="ARBA" id="ARBA00011073"/>
    </source>
</evidence>
<organism evidence="9 10">
    <name type="scientific">Occultella aeris</name>
    <dbReference type="NCBI Taxonomy" id="2761496"/>
    <lineage>
        <taxon>Bacteria</taxon>
        <taxon>Bacillati</taxon>
        <taxon>Actinomycetota</taxon>
        <taxon>Actinomycetes</taxon>
        <taxon>Micrococcales</taxon>
        <taxon>Ruaniaceae</taxon>
        <taxon>Occultella</taxon>
    </lineage>
</organism>
<dbReference type="InterPro" id="IPR008969">
    <property type="entry name" value="CarboxyPept-like_regulatory"/>
</dbReference>
<dbReference type="InterPro" id="IPR021720">
    <property type="entry name" value="Malectin_dom"/>
</dbReference>
<accession>A0A7M4DI30</accession>
<dbReference type="Pfam" id="PF11721">
    <property type="entry name" value="Malectin"/>
    <property type="match status" value="1"/>
</dbReference>
<dbReference type="Pfam" id="PF13620">
    <property type="entry name" value="CarboxypepD_reg"/>
    <property type="match status" value="3"/>
</dbReference>
<dbReference type="PROSITE" id="PS51892">
    <property type="entry name" value="SUBTILASE"/>
    <property type="match status" value="1"/>
</dbReference>
<comment type="caution">
    <text evidence="9">The sequence shown here is derived from an EMBL/GenBank/DDBJ whole genome shotgun (WGS) entry which is preliminary data.</text>
</comment>
<dbReference type="EMBL" id="CACRYJ010000025">
    <property type="protein sequence ID" value="VZO36594.1"/>
    <property type="molecule type" value="Genomic_DNA"/>
</dbReference>
<keyword evidence="2 5" id="KW-0645">Protease</keyword>
<evidence type="ECO:0000256" key="4">
    <source>
        <dbReference type="ARBA" id="ARBA00022825"/>
    </source>
</evidence>
<keyword evidence="7" id="KW-0732">Signal</keyword>
<evidence type="ECO:0000259" key="8">
    <source>
        <dbReference type="PROSITE" id="PS51127"/>
    </source>
</evidence>
<comment type="similarity">
    <text evidence="1 5">Belongs to the peptidase S8 family.</text>
</comment>
<dbReference type="SUPFAM" id="SSF49452">
    <property type="entry name" value="Starch-binding domain-like"/>
    <property type="match status" value="2"/>
</dbReference>
<dbReference type="GO" id="GO:0030246">
    <property type="term" value="F:carbohydrate binding"/>
    <property type="evidence" value="ECO:0007669"/>
    <property type="project" value="InterPro"/>
</dbReference>
<feature type="active site" description="Charge relay system" evidence="5">
    <location>
        <position position="204"/>
    </location>
</feature>
<dbReference type="SUPFAM" id="SSF52743">
    <property type="entry name" value="Subtilisin-like"/>
    <property type="match status" value="1"/>
</dbReference>
<feature type="region of interest" description="Disordered" evidence="6">
    <location>
        <begin position="304"/>
        <end position="324"/>
    </location>
</feature>
<evidence type="ECO:0000256" key="5">
    <source>
        <dbReference type="PROSITE-ProRule" id="PRU01240"/>
    </source>
</evidence>
<dbReference type="PROSITE" id="PS51127">
    <property type="entry name" value="BIG1"/>
    <property type="match status" value="1"/>
</dbReference>
<dbReference type="GO" id="GO:0006508">
    <property type="term" value="P:proteolysis"/>
    <property type="evidence" value="ECO:0007669"/>
    <property type="project" value="UniProtKB-KW"/>
</dbReference>